<dbReference type="Proteomes" id="UP000243342">
    <property type="component" value="Unassembled WGS sequence"/>
</dbReference>
<dbReference type="STRING" id="1428644.BIV57_16570"/>
<reference evidence="2 3" key="1">
    <citation type="submission" date="2016-10" db="EMBL/GenBank/DDBJ databases">
        <title>Genome sequence of Streptomyces gilvigriseus MUSC 26.</title>
        <authorList>
            <person name="Lee L.-H."/>
            <person name="Ser H.-L."/>
        </authorList>
    </citation>
    <scope>NUCLEOTIDE SEQUENCE [LARGE SCALE GENOMIC DNA]</scope>
    <source>
        <strain evidence="2 3">MUSC 26</strain>
    </source>
</reference>
<evidence type="ECO:0008006" key="4">
    <source>
        <dbReference type="Google" id="ProtNLM"/>
    </source>
</evidence>
<feature type="transmembrane region" description="Helical" evidence="1">
    <location>
        <begin position="192"/>
        <end position="222"/>
    </location>
</feature>
<evidence type="ECO:0000313" key="2">
    <source>
        <dbReference type="EMBL" id="OIV36391.1"/>
    </source>
</evidence>
<dbReference type="EMBL" id="MLCF01000097">
    <property type="protein sequence ID" value="OIV36391.1"/>
    <property type="molecule type" value="Genomic_DNA"/>
</dbReference>
<keyword evidence="1" id="KW-0812">Transmembrane</keyword>
<dbReference type="AlphaFoldDB" id="A0A1J7BCG6"/>
<sequence>MIPTFVRRRTVPLPRVEAQRTANHLLKRVRPPHRLPVAVYAVTQLLLLAWLVAFFPGLRSFDSVNYVWQVTTGNWNSGHSVLYLALVWACLHLTGGLAALVLVQTVAMAAVLAYSAVALRDLGVRGRWSLAAAAGCAALPSTGAFTVFLWKDVPFAICGVLAFAAACRLLAVRLDGGAPSIRNAATRRQLGLLAVGTAGLMLFRNNGMLPAVGACAVLIVVLAGIRRVLLLLTLAAAALTLLLNGVVYPALGVRMVQGAQSESFLYGDIADVYGRRPADFTAADRRLMARVAPLSHWSGRGSDCWDLDRTMADPFDDDAAAANNARLEALWWRTVRKDPVEVVRVRLCRSQIGWGLLPGPARYNGQTQISLPHVKQNLFTMADWNWQGRLPRARTVLMPRPPSATARRLADSFYRSTTGLPSQIVVWRGATWCYLGYAAVAGYARRRRSWTALALAAPIAAAQLTVLAANPGQLARYMVVPLFLGILVAPLAAARPKAARPRAG</sequence>
<keyword evidence="1" id="KW-1133">Transmembrane helix</keyword>
<comment type="caution">
    <text evidence="2">The sequence shown here is derived from an EMBL/GenBank/DDBJ whole genome shotgun (WGS) entry which is preliminary data.</text>
</comment>
<keyword evidence="1" id="KW-0472">Membrane</keyword>
<organism evidence="2 3">
    <name type="scientific">Mangrovactinospora gilvigrisea</name>
    <dbReference type="NCBI Taxonomy" id="1428644"/>
    <lineage>
        <taxon>Bacteria</taxon>
        <taxon>Bacillati</taxon>
        <taxon>Actinomycetota</taxon>
        <taxon>Actinomycetes</taxon>
        <taxon>Kitasatosporales</taxon>
        <taxon>Streptomycetaceae</taxon>
        <taxon>Mangrovactinospora</taxon>
    </lineage>
</organism>
<evidence type="ECO:0000256" key="1">
    <source>
        <dbReference type="SAM" id="Phobius"/>
    </source>
</evidence>
<dbReference type="OrthoDB" id="3874247at2"/>
<name>A0A1J7BCG6_9ACTN</name>
<proteinExistence type="predicted"/>
<feature type="transmembrane region" description="Helical" evidence="1">
    <location>
        <begin position="475"/>
        <end position="494"/>
    </location>
</feature>
<feature type="transmembrane region" description="Helical" evidence="1">
    <location>
        <begin position="450"/>
        <end position="469"/>
    </location>
</feature>
<keyword evidence="3" id="KW-1185">Reference proteome</keyword>
<feature type="transmembrane region" description="Helical" evidence="1">
    <location>
        <begin position="81"/>
        <end position="114"/>
    </location>
</feature>
<evidence type="ECO:0000313" key="3">
    <source>
        <dbReference type="Proteomes" id="UP000243342"/>
    </source>
</evidence>
<feature type="transmembrane region" description="Helical" evidence="1">
    <location>
        <begin position="228"/>
        <end position="251"/>
    </location>
</feature>
<protein>
    <recommendedName>
        <fullName evidence="4">Glycosyltransferase RgtA/B/C/D-like domain-containing protein</fullName>
    </recommendedName>
</protein>
<feature type="transmembrane region" description="Helical" evidence="1">
    <location>
        <begin position="153"/>
        <end position="171"/>
    </location>
</feature>
<feature type="transmembrane region" description="Helical" evidence="1">
    <location>
        <begin position="126"/>
        <end position="147"/>
    </location>
</feature>
<gene>
    <name evidence="2" type="ORF">BIV57_16570</name>
</gene>
<feature type="transmembrane region" description="Helical" evidence="1">
    <location>
        <begin position="37"/>
        <end position="61"/>
    </location>
</feature>
<accession>A0A1J7BCG6</accession>
<dbReference type="RefSeq" id="WP_071657658.1">
    <property type="nucleotide sequence ID" value="NZ_MLCF01000097.1"/>
</dbReference>